<keyword evidence="2" id="KW-1185">Reference proteome</keyword>
<evidence type="ECO:0008006" key="3">
    <source>
        <dbReference type="Google" id="ProtNLM"/>
    </source>
</evidence>
<sequence>MMNKIAYATLFQQALDKQAIAKLTSGWMDANAGQVKYNGGKEVKIPKISMDGLGDYSRSSGFTDGAVTLEYETKTMTMDRGRSFMLDSQDVDESNFVANATNVMGQFQATKVVPEIDAYRYSKIASLAIEATTAKDSKVVLATGGNVITSSNAFALLKADIAAIEDVVGEIPLVITMSATIASLLDQDVAISKHLDVTNFEKGGISTKVRSLDGNPIIKVPSGRLKTAYTFFDGVTDGQKIGGFKAADNAKNINWIITPLTAPIAVNKTEKVRIFDPNVNQNADAWKLDYRKYHDLWIMDEALKLCRVNIKEALV</sequence>
<name>A0ABS7ANA3_9CLOT</name>
<gene>
    <name evidence="1" type="ORF">KYD98_02625</name>
</gene>
<reference evidence="1 2" key="1">
    <citation type="submission" date="2021-07" db="EMBL/GenBank/DDBJ databases">
        <title>Clostridium weizhouense sp. nov., an anaerobic bacterium isolated from activated sludge of Petroleum wastewater.</title>
        <authorList>
            <person name="Li Q."/>
        </authorList>
    </citation>
    <scope>NUCLEOTIDE SEQUENCE [LARGE SCALE GENOMIC DNA]</scope>
    <source>
        <strain evidence="1 2">YB-6</strain>
    </source>
</reference>
<comment type="caution">
    <text evidence="1">The sequence shown here is derived from an EMBL/GenBank/DDBJ whole genome shotgun (WGS) entry which is preliminary data.</text>
</comment>
<protein>
    <recommendedName>
        <fullName evidence="3">Prophage protein</fullName>
    </recommendedName>
</protein>
<evidence type="ECO:0000313" key="2">
    <source>
        <dbReference type="Proteomes" id="UP001519921"/>
    </source>
</evidence>
<dbReference type="EMBL" id="JAHXPT010000002">
    <property type="protein sequence ID" value="MBW6408975.1"/>
    <property type="molecule type" value="Genomic_DNA"/>
</dbReference>
<dbReference type="RefSeq" id="WP_219778401.1">
    <property type="nucleotide sequence ID" value="NZ_JAHXPT010000002.1"/>
</dbReference>
<accession>A0ABS7ANA3</accession>
<dbReference type="Proteomes" id="UP001519921">
    <property type="component" value="Unassembled WGS sequence"/>
</dbReference>
<proteinExistence type="predicted"/>
<evidence type="ECO:0000313" key="1">
    <source>
        <dbReference type="EMBL" id="MBW6408975.1"/>
    </source>
</evidence>
<organism evidence="1 2">
    <name type="scientific">Clostridium weizhouense</name>
    <dbReference type="NCBI Taxonomy" id="2859781"/>
    <lineage>
        <taxon>Bacteria</taxon>
        <taxon>Bacillati</taxon>
        <taxon>Bacillota</taxon>
        <taxon>Clostridia</taxon>
        <taxon>Eubacteriales</taxon>
        <taxon>Clostridiaceae</taxon>
        <taxon>Clostridium</taxon>
    </lineage>
</organism>